<feature type="transmembrane region" description="Helical" evidence="2">
    <location>
        <begin position="392"/>
        <end position="414"/>
    </location>
</feature>
<feature type="domain" description="TraG N-terminal Proteobacteria" evidence="4">
    <location>
        <begin position="23"/>
        <end position="480"/>
    </location>
</feature>
<keyword evidence="2" id="KW-0472">Membrane</keyword>
<sequence length="1052" mass="114605">MRRKFFLFFLFCIFLPAQAGAEEVFTFGNGDFIHEIIQAVATYCGGGEFGTLLKLMAVLALFAGLIKGLIVQTQGRGDMLSEAFKTFLMVLLLYYICFVPKTSVIIRDELFNTQTQVDDVPWGLAFMASLTTSIEKSIAKAFDTVYSIPDDLKFTESGYNFGLLALEGTLHQGVINPYIQHNWSCYIADCVVPAVLTGNINEAQLSWENDILGSNVLQTHYANFFTTHYDPNDGSVTHPSCRDDYATIKQETINHINSEIAPYFARRVAGIGGAASQWVQADVMNRLGAAGSYFLTLAGSGQQILQQAVMMNVINEARTSVMAQYATDPTALQVAQAIANLQARYSLSTGAEMAKTYVPALRRILEGIIYGIFPIIIAIAFVPFFRNALLKSYFYLFFWLIWWSPIFSVINLIVTTRGRSILSAYDGFFCLGNINPLANGFIDLVGVAGNLLWAVPILSFFIATGSVYAAVAGFRSLGAHVQALSHSAGVSTSPTPAGTSTMTRTGSELTTRETGGLMGLSWREMGQATARVSPMTMQGAFQRMYGMGTDWSGKVGNYAHSAGMGQSLGMGTGEIAGETTRGKLFGTLGAYHEAYTNGFRGSFTEFNKEMSNIATQTNFASARSVQNAANNSPFYQGNTQRLLQDQANFQMQRTATMLTTMREQGYSPETVGTALGGIRALENIASTDWAKQAGLRSVYTKKAGELYNELSKMTIRQALTDIAEKGSITPETQQILHNIAASPIGRAQLAAQGIGDRIIKPEEAKNVAMWLQSQGVDVSAKDLEGATAQMNVWTDKSGNIHMGFLATRKGKTVAEYDTKTTETGDVAKIHDREIQYTGGLQTTYSPAQSAAYNLFTGMLKGMGMNEAQAERYAAKAVASGWGSIRDARQIGALTNPAVAVAATALQGIDIANKVITDPDYKMVGNPMTAIKNMVTGKVATKINEVSDKAAGKLMNAPVVKEYRDMGEKLGEAVRNNDVKTVAQMHGWSEKQAQEYINTVHQHWDNALIKGKETQSFDFSDSMRILFPSNSQLLDFNKTKLPGTISRRRPHGG</sequence>
<keyword evidence="6" id="KW-1185">Reference proteome</keyword>
<dbReference type="InterPro" id="IPR012931">
    <property type="entry name" value="TraG_N_Proteobacteria"/>
</dbReference>
<evidence type="ECO:0000313" key="6">
    <source>
        <dbReference type="Proteomes" id="UP000070560"/>
    </source>
</evidence>
<keyword evidence="2" id="KW-0812">Transmembrane</keyword>
<evidence type="ECO:0000256" key="2">
    <source>
        <dbReference type="SAM" id="Phobius"/>
    </source>
</evidence>
<dbReference type="Proteomes" id="UP000070560">
    <property type="component" value="Chromosome"/>
</dbReference>
<feature type="signal peptide" evidence="3">
    <location>
        <begin position="1"/>
        <end position="19"/>
    </location>
</feature>
<keyword evidence="3" id="KW-0732">Signal</keyword>
<proteinExistence type="predicted"/>
<keyword evidence="2" id="KW-1133">Transmembrane helix</keyword>
<gene>
    <name evidence="5" type="ORF">HS1_001034</name>
</gene>
<evidence type="ECO:0000256" key="1">
    <source>
        <dbReference type="SAM" id="MobiDB-lite"/>
    </source>
</evidence>
<feature type="region of interest" description="Disordered" evidence="1">
    <location>
        <begin position="490"/>
        <end position="510"/>
    </location>
</feature>
<dbReference type="Pfam" id="PF07916">
    <property type="entry name" value="TraG_N"/>
    <property type="match status" value="1"/>
</dbReference>
<dbReference type="KEGG" id="daw:HS1_001034"/>
<accession>A0A7U4QK54</accession>
<feature type="transmembrane region" description="Helical" evidence="2">
    <location>
        <begin position="83"/>
        <end position="106"/>
    </location>
</feature>
<feature type="transmembrane region" description="Helical" evidence="2">
    <location>
        <begin position="451"/>
        <end position="471"/>
    </location>
</feature>
<reference evidence="5 6" key="1">
    <citation type="submission" date="2015-10" db="EMBL/GenBank/DDBJ databases">
        <title>Candidatus Desulfofervidus auxilii, a hydrogenotrophic sulfate-reducing bacterium involved in the thermophilic anaerobic oxidation of methane.</title>
        <authorList>
            <person name="Krukenberg V."/>
            <person name="Richter M."/>
            <person name="Wegener G."/>
        </authorList>
    </citation>
    <scope>NUCLEOTIDE SEQUENCE [LARGE SCALE GENOMIC DNA]</scope>
    <source>
        <strain evidence="5 6">HS1</strain>
    </source>
</reference>
<evidence type="ECO:0000256" key="3">
    <source>
        <dbReference type="SAM" id="SignalP"/>
    </source>
</evidence>
<dbReference type="OrthoDB" id="5555296at2"/>
<dbReference type="AlphaFoldDB" id="A0A7U4QK54"/>
<organism evidence="5 6">
    <name type="scientific">Desulfofervidus auxilii</name>
    <dbReference type="NCBI Taxonomy" id="1621989"/>
    <lineage>
        <taxon>Bacteria</taxon>
        <taxon>Pseudomonadati</taxon>
        <taxon>Thermodesulfobacteriota</taxon>
        <taxon>Candidatus Desulfofervidia</taxon>
        <taxon>Candidatus Desulfofervidales</taxon>
        <taxon>Candidatus Desulfofervidaceae</taxon>
        <taxon>Candidatus Desulfofervidus</taxon>
    </lineage>
</organism>
<feature type="chain" id="PRO_5030886324" evidence="3">
    <location>
        <begin position="20"/>
        <end position="1052"/>
    </location>
</feature>
<feature type="transmembrane region" description="Helical" evidence="2">
    <location>
        <begin position="367"/>
        <end position="385"/>
    </location>
</feature>
<feature type="transmembrane region" description="Helical" evidence="2">
    <location>
        <begin position="52"/>
        <end position="71"/>
    </location>
</feature>
<evidence type="ECO:0000313" key="5">
    <source>
        <dbReference type="EMBL" id="AMM40838.1"/>
    </source>
</evidence>
<evidence type="ECO:0000259" key="4">
    <source>
        <dbReference type="Pfam" id="PF07916"/>
    </source>
</evidence>
<protein>
    <submittedName>
        <fullName evidence="5">Membrane protein containing TraG-like protein</fullName>
    </submittedName>
</protein>
<dbReference type="RefSeq" id="WP_066061923.1">
    <property type="nucleotide sequence ID" value="NZ_CP013015.1"/>
</dbReference>
<dbReference type="EMBL" id="CP013015">
    <property type="protein sequence ID" value="AMM40838.1"/>
    <property type="molecule type" value="Genomic_DNA"/>
</dbReference>
<name>A0A7U4QK54_DESA2</name>